<dbReference type="SUPFAM" id="SSF55729">
    <property type="entry name" value="Acyl-CoA N-acyltransferases (Nat)"/>
    <property type="match status" value="1"/>
</dbReference>
<protein>
    <recommendedName>
        <fullName evidence="1">N-acetyltransferase domain-containing protein</fullName>
    </recommendedName>
</protein>
<proteinExistence type="predicted"/>
<dbReference type="Pfam" id="PF13302">
    <property type="entry name" value="Acetyltransf_3"/>
    <property type="match status" value="1"/>
</dbReference>
<dbReference type="PROSITE" id="PS51186">
    <property type="entry name" value="GNAT"/>
    <property type="match status" value="1"/>
</dbReference>
<dbReference type="PANTHER" id="PTHR43328">
    <property type="entry name" value="ACETYLTRANSFERASE-RELATED"/>
    <property type="match status" value="1"/>
</dbReference>
<dbReference type="Proteomes" id="UP000188318">
    <property type="component" value="Unassembled WGS sequence"/>
</dbReference>
<dbReference type="STRING" id="602072.A0A1R3RNK2"/>
<dbReference type="EMBL" id="KV907499">
    <property type="protein sequence ID" value="OOF96061.1"/>
    <property type="molecule type" value="Genomic_DNA"/>
</dbReference>
<dbReference type="InterPro" id="IPR000182">
    <property type="entry name" value="GNAT_dom"/>
</dbReference>
<dbReference type="PANTHER" id="PTHR43328:SF1">
    <property type="entry name" value="N-ACETYLTRANSFERASE DOMAIN-CONTAINING PROTEIN"/>
    <property type="match status" value="1"/>
</dbReference>
<dbReference type="InterPro" id="IPR016181">
    <property type="entry name" value="Acyl_CoA_acyltransferase"/>
</dbReference>
<organism evidence="2 3">
    <name type="scientific">Aspergillus carbonarius (strain ITEM 5010)</name>
    <dbReference type="NCBI Taxonomy" id="602072"/>
    <lineage>
        <taxon>Eukaryota</taxon>
        <taxon>Fungi</taxon>
        <taxon>Dikarya</taxon>
        <taxon>Ascomycota</taxon>
        <taxon>Pezizomycotina</taxon>
        <taxon>Eurotiomycetes</taxon>
        <taxon>Eurotiomycetidae</taxon>
        <taxon>Eurotiales</taxon>
        <taxon>Aspergillaceae</taxon>
        <taxon>Aspergillus</taxon>
        <taxon>Aspergillus subgen. Circumdati</taxon>
    </lineage>
</organism>
<evidence type="ECO:0000313" key="2">
    <source>
        <dbReference type="EMBL" id="OOF96061.1"/>
    </source>
</evidence>
<dbReference type="OMA" id="FAVTRML"/>
<dbReference type="OrthoDB" id="1663137at2759"/>
<evidence type="ECO:0000313" key="3">
    <source>
        <dbReference type="Proteomes" id="UP000188318"/>
    </source>
</evidence>
<evidence type="ECO:0000259" key="1">
    <source>
        <dbReference type="PROSITE" id="PS51186"/>
    </source>
</evidence>
<accession>A0A1R3RNK2</accession>
<name>A0A1R3RNK2_ASPC5</name>
<dbReference type="Gene3D" id="3.40.630.30">
    <property type="match status" value="1"/>
</dbReference>
<dbReference type="AlphaFoldDB" id="A0A1R3RNK2"/>
<sequence length="187" mass="20758">MPPSPIVQTETCIVRPYDMLDAESTAEHANNAAIVKWMRPGFPHPYTVDERRKWLESVVSSSPTYDFAICPVDKLDHSDYDSIPAIGGIGVKPRSNVESRTMGVGYWLGESYWGRGIATAAVKGFSAWAFEAFPHLLRLEAEVFAHNVASARVLTKAGYTLEGRKRQAIEKDGVVMDLLVFGLLRDE</sequence>
<dbReference type="GO" id="GO:0016747">
    <property type="term" value="F:acyltransferase activity, transferring groups other than amino-acyl groups"/>
    <property type="evidence" value="ECO:0007669"/>
    <property type="project" value="InterPro"/>
</dbReference>
<keyword evidence="3" id="KW-1185">Reference proteome</keyword>
<reference evidence="3" key="1">
    <citation type="journal article" date="2017" name="Genome Biol.">
        <title>Comparative genomics reveals high biological diversity and specific adaptations in the industrially and medically important fungal genus Aspergillus.</title>
        <authorList>
            <person name="de Vries R.P."/>
            <person name="Riley R."/>
            <person name="Wiebenga A."/>
            <person name="Aguilar-Osorio G."/>
            <person name="Amillis S."/>
            <person name="Uchima C.A."/>
            <person name="Anderluh G."/>
            <person name="Asadollahi M."/>
            <person name="Askin M."/>
            <person name="Barry K."/>
            <person name="Battaglia E."/>
            <person name="Bayram O."/>
            <person name="Benocci T."/>
            <person name="Braus-Stromeyer S.A."/>
            <person name="Caldana C."/>
            <person name="Canovas D."/>
            <person name="Cerqueira G.C."/>
            <person name="Chen F."/>
            <person name="Chen W."/>
            <person name="Choi C."/>
            <person name="Clum A."/>
            <person name="Dos Santos R.A."/>
            <person name="Damasio A.R."/>
            <person name="Diallinas G."/>
            <person name="Emri T."/>
            <person name="Fekete E."/>
            <person name="Flipphi M."/>
            <person name="Freyberg S."/>
            <person name="Gallo A."/>
            <person name="Gournas C."/>
            <person name="Habgood R."/>
            <person name="Hainaut M."/>
            <person name="Harispe M.L."/>
            <person name="Henrissat B."/>
            <person name="Hilden K.S."/>
            <person name="Hope R."/>
            <person name="Hossain A."/>
            <person name="Karabika E."/>
            <person name="Karaffa L."/>
            <person name="Karanyi Z."/>
            <person name="Krasevec N."/>
            <person name="Kuo A."/>
            <person name="Kusch H."/>
            <person name="LaButti K."/>
            <person name="Lagendijk E.L."/>
            <person name="Lapidus A."/>
            <person name="Levasseur A."/>
            <person name="Lindquist E."/>
            <person name="Lipzen A."/>
            <person name="Logrieco A.F."/>
            <person name="MacCabe A."/>
            <person name="Maekelae M.R."/>
            <person name="Malavazi I."/>
            <person name="Melin P."/>
            <person name="Meyer V."/>
            <person name="Mielnichuk N."/>
            <person name="Miskei M."/>
            <person name="Molnar A.P."/>
            <person name="Mule G."/>
            <person name="Ngan C.Y."/>
            <person name="Orejas M."/>
            <person name="Orosz E."/>
            <person name="Ouedraogo J.P."/>
            <person name="Overkamp K.M."/>
            <person name="Park H.-S."/>
            <person name="Perrone G."/>
            <person name="Piumi F."/>
            <person name="Punt P.J."/>
            <person name="Ram A.F."/>
            <person name="Ramon A."/>
            <person name="Rauscher S."/>
            <person name="Record E."/>
            <person name="Riano-Pachon D.M."/>
            <person name="Robert V."/>
            <person name="Roehrig J."/>
            <person name="Ruller R."/>
            <person name="Salamov A."/>
            <person name="Salih N.S."/>
            <person name="Samson R.A."/>
            <person name="Sandor E."/>
            <person name="Sanguinetti M."/>
            <person name="Schuetze T."/>
            <person name="Sepcic K."/>
            <person name="Shelest E."/>
            <person name="Sherlock G."/>
            <person name="Sophianopoulou V."/>
            <person name="Squina F.M."/>
            <person name="Sun H."/>
            <person name="Susca A."/>
            <person name="Todd R.B."/>
            <person name="Tsang A."/>
            <person name="Unkles S.E."/>
            <person name="van de Wiele N."/>
            <person name="van Rossen-Uffink D."/>
            <person name="Oliveira J.V."/>
            <person name="Vesth T.C."/>
            <person name="Visser J."/>
            <person name="Yu J.-H."/>
            <person name="Zhou M."/>
            <person name="Andersen M.R."/>
            <person name="Archer D.B."/>
            <person name="Baker S.E."/>
            <person name="Benoit I."/>
            <person name="Brakhage A.A."/>
            <person name="Braus G.H."/>
            <person name="Fischer R."/>
            <person name="Frisvad J.C."/>
            <person name="Goldman G.H."/>
            <person name="Houbraken J."/>
            <person name="Oakley B."/>
            <person name="Pocsi I."/>
            <person name="Scazzocchio C."/>
            <person name="Seiboth B."/>
            <person name="vanKuyk P.A."/>
            <person name="Wortman J."/>
            <person name="Dyer P.S."/>
            <person name="Grigoriev I.V."/>
        </authorList>
    </citation>
    <scope>NUCLEOTIDE SEQUENCE [LARGE SCALE GENOMIC DNA]</scope>
    <source>
        <strain evidence="3">ITEM 5010</strain>
    </source>
</reference>
<feature type="domain" description="N-acetyltransferase" evidence="1">
    <location>
        <begin position="21"/>
        <end position="181"/>
    </location>
</feature>
<gene>
    <name evidence="2" type="ORF">ASPCADRAFT_405739</name>
</gene>
<dbReference type="VEuPathDB" id="FungiDB:ASPCADRAFT_405739"/>